<proteinExistence type="predicted"/>
<protein>
    <submittedName>
        <fullName evidence="1">Uncharacterized protein</fullName>
    </submittedName>
</protein>
<accession>A0A015TT02</accession>
<name>A0A015TT02_BACFG</name>
<evidence type="ECO:0000313" key="2">
    <source>
        <dbReference type="Proteomes" id="UP000020773"/>
    </source>
</evidence>
<organism evidence="1 2">
    <name type="scientific">Bacteroides fragilis str. 3998T(B)3</name>
    <dbReference type="NCBI Taxonomy" id="1339316"/>
    <lineage>
        <taxon>Bacteria</taxon>
        <taxon>Pseudomonadati</taxon>
        <taxon>Bacteroidota</taxon>
        <taxon>Bacteroidia</taxon>
        <taxon>Bacteroidales</taxon>
        <taxon>Bacteroidaceae</taxon>
        <taxon>Bacteroides</taxon>
    </lineage>
</organism>
<reference evidence="1 2" key="1">
    <citation type="submission" date="2014-02" db="EMBL/GenBank/DDBJ databases">
        <authorList>
            <person name="Sears C."/>
            <person name="Carroll K."/>
            <person name="Sack B.R."/>
            <person name="Qadri F."/>
            <person name="Myers L.L."/>
            <person name="Chung G.-T."/>
            <person name="Escheverria P."/>
            <person name="Fraser C.M."/>
            <person name="Sadzewicz L."/>
            <person name="Shefchek K.A."/>
            <person name="Tallon L."/>
            <person name="Das S.P."/>
            <person name="Daugherty S."/>
            <person name="Mongodin E.F."/>
        </authorList>
    </citation>
    <scope>NUCLEOTIDE SEQUENCE [LARGE SCALE GENOMIC DNA]</scope>
    <source>
        <strain evidence="2">3998T(B)3</strain>
    </source>
</reference>
<dbReference type="AlphaFoldDB" id="A0A015TT02"/>
<gene>
    <name evidence="1" type="ORF">M125_5828</name>
</gene>
<dbReference type="EMBL" id="JGDB01000422">
    <property type="protein sequence ID" value="EXY87559.1"/>
    <property type="molecule type" value="Genomic_DNA"/>
</dbReference>
<dbReference type="PATRIC" id="fig|1339316.3.peg.5458"/>
<comment type="caution">
    <text evidence="1">The sequence shown here is derived from an EMBL/GenBank/DDBJ whole genome shotgun (WGS) entry which is preliminary data.</text>
</comment>
<dbReference type="Proteomes" id="UP000020773">
    <property type="component" value="Unassembled WGS sequence"/>
</dbReference>
<evidence type="ECO:0000313" key="1">
    <source>
        <dbReference type="EMBL" id="EXY87559.1"/>
    </source>
</evidence>
<sequence length="42" mass="4804">MWNKGNYIYLNDVNINIIALVLMNISQKQLSLQQPSEAKHCG</sequence>